<reference evidence="3 4" key="2">
    <citation type="submission" date="2019-01" db="EMBL/GenBank/DDBJ databases">
        <title>The decoding of complex shrimp genome reveals the adaptation for benthos swimmer, frequently molting mechanism and breeding impact on genome.</title>
        <authorList>
            <person name="Sun Y."/>
            <person name="Gao Y."/>
            <person name="Yu Y."/>
        </authorList>
    </citation>
    <scope>NUCLEOTIDE SEQUENCE [LARGE SCALE GENOMIC DNA]</scope>
    <source>
        <tissue evidence="3">Muscle</tissue>
    </source>
</reference>
<keyword evidence="4" id="KW-1185">Reference proteome</keyword>
<name>A0A3R7MFB9_PENVA</name>
<organism evidence="3 4">
    <name type="scientific">Penaeus vannamei</name>
    <name type="common">Whiteleg shrimp</name>
    <name type="synonym">Litopenaeus vannamei</name>
    <dbReference type="NCBI Taxonomy" id="6689"/>
    <lineage>
        <taxon>Eukaryota</taxon>
        <taxon>Metazoa</taxon>
        <taxon>Ecdysozoa</taxon>
        <taxon>Arthropoda</taxon>
        <taxon>Crustacea</taxon>
        <taxon>Multicrustacea</taxon>
        <taxon>Malacostraca</taxon>
        <taxon>Eumalacostraca</taxon>
        <taxon>Eucarida</taxon>
        <taxon>Decapoda</taxon>
        <taxon>Dendrobranchiata</taxon>
        <taxon>Penaeoidea</taxon>
        <taxon>Penaeidae</taxon>
        <taxon>Penaeus</taxon>
    </lineage>
</organism>
<dbReference type="InterPro" id="IPR033369">
    <property type="entry name" value="C19orf12"/>
</dbReference>
<dbReference type="Pfam" id="PF20721">
    <property type="entry name" value="C19orf12"/>
    <property type="match status" value="1"/>
</dbReference>
<evidence type="ECO:0000256" key="1">
    <source>
        <dbReference type="ARBA" id="ARBA00029457"/>
    </source>
</evidence>
<evidence type="ECO:0000256" key="2">
    <source>
        <dbReference type="SAM" id="MobiDB-lite"/>
    </source>
</evidence>
<protein>
    <submittedName>
        <fullName evidence="3">Uncharacterized protein</fullName>
    </submittedName>
</protein>
<reference evidence="3 4" key="1">
    <citation type="submission" date="2018-04" db="EMBL/GenBank/DDBJ databases">
        <authorList>
            <person name="Zhang X."/>
            <person name="Yuan J."/>
            <person name="Li F."/>
            <person name="Xiang J."/>
        </authorList>
    </citation>
    <scope>NUCLEOTIDE SEQUENCE [LARGE SCALE GENOMIC DNA]</scope>
    <source>
        <tissue evidence="3">Muscle</tissue>
    </source>
</reference>
<evidence type="ECO:0000313" key="4">
    <source>
        <dbReference type="Proteomes" id="UP000283509"/>
    </source>
</evidence>
<sequence length="215" mass="23028">MPILRTAAVIRNPDNEGRNGTVNDIEGYKRPGGDDSPVSSFPIPDINAFSDQWRSQRSIVSRYLLFPRLSLRKLIGAAMSSMRVEVSEVLAWLADLCEQENLQAAVRESVKGGCIAGIATMCGGLLGGPVGLAIGGAMGGAVAAAVSRRKFKSVAYIILNDLSPTQRKTLATTVTKVIPSQFVNAAASQLTPDMKRQIITAVQHFFGNQLNLSVR</sequence>
<dbReference type="PANTHER" id="PTHR31493">
    <property type="entry name" value="NAZO FAMILY MEMBER"/>
    <property type="match status" value="1"/>
</dbReference>
<dbReference type="PANTHER" id="PTHR31493:SF1">
    <property type="entry name" value="PROTEIN C19ORF12"/>
    <property type="match status" value="1"/>
</dbReference>
<feature type="region of interest" description="Disordered" evidence="2">
    <location>
        <begin position="14"/>
        <end position="36"/>
    </location>
</feature>
<comment type="similarity">
    <text evidence="1">Belongs to the C19orf12 family.</text>
</comment>
<evidence type="ECO:0000313" key="3">
    <source>
        <dbReference type="EMBL" id="ROT80216.1"/>
    </source>
</evidence>
<proteinExistence type="inferred from homology"/>
<dbReference type="EMBL" id="QCYY01001142">
    <property type="protein sequence ID" value="ROT80216.1"/>
    <property type="molecule type" value="Genomic_DNA"/>
</dbReference>
<dbReference type="AlphaFoldDB" id="A0A3R7MFB9"/>
<gene>
    <name evidence="3" type="ORF">C7M84_001067</name>
</gene>
<dbReference type="Proteomes" id="UP000283509">
    <property type="component" value="Unassembled WGS sequence"/>
</dbReference>
<dbReference type="OrthoDB" id="6374529at2759"/>
<comment type="caution">
    <text evidence="3">The sequence shown here is derived from an EMBL/GenBank/DDBJ whole genome shotgun (WGS) entry which is preliminary data.</text>
</comment>
<accession>A0A3R7MFB9</accession>